<dbReference type="AlphaFoldDB" id="D2R4N5"/>
<dbReference type="EMBL" id="CP001848">
    <property type="protein sequence ID" value="ADB17101.1"/>
    <property type="molecule type" value="Genomic_DNA"/>
</dbReference>
<reference evidence="3 4" key="1">
    <citation type="journal article" date="2009" name="Stand. Genomic Sci.">
        <title>Complete genome sequence of Pirellula staleyi type strain (ATCC 27377).</title>
        <authorList>
            <person name="Clum A."/>
            <person name="Tindall B.J."/>
            <person name="Sikorski J."/>
            <person name="Ivanova N."/>
            <person name="Mavrommatis K."/>
            <person name="Lucas S."/>
            <person name="Glavina del Rio T."/>
            <person name="Nolan M."/>
            <person name="Chen F."/>
            <person name="Tice H."/>
            <person name="Pitluck S."/>
            <person name="Cheng J.F."/>
            <person name="Chertkov O."/>
            <person name="Brettin T."/>
            <person name="Han C."/>
            <person name="Detter J.C."/>
            <person name="Kuske C."/>
            <person name="Bruce D."/>
            <person name="Goodwin L."/>
            <person name="Ovchinikova G."/>
            <person name="Pati A."/>
            <person name="Mikhailova N."/>
            <person name="Chen A."/>
            <person name="Palaniappan K."/>
            <person name="Land M."/>
            <person name="Hauser L."/>
            <person name="Chang Y.J."/>
            <person name="Jeffries C.D."/>
            <person name="Chain P."/>
            <person name="Rohde M."/>
            <person name="Goker M."/>
            <person name="Bristow J."/>
            <person name="Eisen J.A."/>
            <person name="Markowitz V."/>
            <person name="Hugenholtz P."/>
            <person name="Kyrpides N.C."/>
            <person name="Klenk H.P."/>
            <person name="Lapidus A."/>
        </authorList>
    </citation>
    <scope>NUCLEOTIDE SEQUENCE [LARGE SCALE GENOMIC DNA]</scope>
    <source>
        <strain evidence="4">ATCC 27377 / DSM 6068 / ICPB 4128</strain>
    </source>
</reference>
<proteinExistence type="predicted"/>
<name>D2R4N5_PIRSD</name>
<sequence>MRLTLRTLLAYLDNVLEPADAEALRKKIEESEFAAGLVSRIKNVITKARMNAPKVEAKGLAEDANNVADYLDSTLTPERVGDFERYCLEGDVHLAEVAACHHILTLVLGKPADVSTGLRERIYGLPSAPTPEPKSTVTPVEQAVAEAAASNGHETLAPAVSAAVSASSANTDLPTGEATPKPATAAIPAAEVPDYLRAAQPRRSFWPIAITAIAALVLLVLGLRAMGPLDKTHPLFGGGKPVAEVVPPGNDEVPADPVLKVDENGDQPTDAGDGSATVPGAEVVPGDVPAVPGDALPIVSIPGEEPAEMPAENPGANPGAPAPAEPGDMPAENPATTLPADPGSGTPAPEEPVIPGVTEPAPEVPGEPVPAAGEKDLGRFLSDTQILARQDPETLLWYRTPPRTVLQAGDRVASLPTYRPQVALASGVQLTFAGEGALTLVPPMEAGNSRVAIEYGRFLAVTNGAMGAKLEVITAGARGVLTLSDADAVASIEVRPYLAPGTDPEVGPVILVVDVFASSGRVVWQIEGAEPIEIPPHHVVTDLGNGEVEQNGPFENPAWVDASSTSELDRLNADLLERLIPGDKPLDVSLKELTSHRRIEVQSLAGRSLASMGSFESILRMLGDERHHSFWAGEVETLRQSLARSKDSAVLLRQAIVATMPAIATEVDRLLWGYSREQLVAGDAAVMVKLLESDAMEVRVITLDNLRTITGAMHLYMPQKKADGNRLSIQKWKERLEGGAIDYRTPPSPLFPYEPLKGVDPKGLPAKPAGAKS</sequence>
<feature type="region of interest" description="Disordered" evidence="1">
    <location>
        <begin position="752"/>
        <end position="773"/>
    </location>
</feature>
<feature type="region of interest" description="Disordered" evidence="1">
    <location>
        <begin position="240"/>
        <end position="374"/>
    </location>
</feature>
<evidence type="ECO:0000313" key="3">
    <source>
        <dbReference type="EMBL" id="ADB17101.1"/>
    </source>
</evidence>
<dbReference type="STRING" id="530564.Psta_2431"/>
<dbReference type="HOGENOM" id="CLU_361645_0_0_0"/>
<keyword evidence="2" id="KW-0812">Transmembrane</keyword>
<evidence type="ECO:0000256" key="1">
    <source>
        <dbReference type="SAM" id="MobiDB-lite"/>
    </source>
</evidence>
<accession>D2R4N5</accession>
<dbReference type="KEGG" id="psl:Psta_2431"/>
<evidence type="ECO:0000313" key="4">
    <source>
        <dbReference type="Proteomes" id="UP000001887"/>
    </source>
</evidence>
<feature type="compositionally biased region" description="Low complexity" evidence="1">
    <location>
        <begin position="309"/>
        <end position="319"/>
    </location>
</feature>
<feature type="compositionally biased region" description="Low complexity" evidence="1">
    <location>
        <begin position="278"/>
        <end position="295"/>
    </location>
</feature>
<feature type="transmembrane region" description="Helical" evidence="2">
    <location>
        <begin position="205"/>
        <end position="226"/>
    </location>
</feature>
<dbReference type="OrthoDB" id="272719at2"/>
<gene>
    <name evidence="3" type="ordered locus">Psta_2431</name>
</gene>
<evidence type="ECO:0000256" key="2">
    <source>
        <dbReference type="SAM" id="Phobius"/>
    </source>
</evidence>
<keyword evidence="2" id="KW-0472">Membrane</keyword>
<organism evidence="3 4">
    <name type="scientific">Pirellula staleyi (strain ATCC 27377 / DSM 6068 / ICPB 4128)</name>
    <name type="common">Pirella staleyi</name>
    <dbReference type="NCBI Taxonomy" id="530564"/>
    <lineage>
        <taxon>Bacteria</taxon>
        <taxon>Pseudomonadati</taxon>
        <taxon>Planctomycetota</taxon>
        <taxon>Planctomycetia</taxon>
        <taxon>Pirellulales</taxon>
        <taxon>Pirellulaceae</taxon>
        <taxon>Pirellula</taxon>
    </lineage>
</organism>
<dbReference type="Proteomes" id="UP000001887">
    <property type="component" value="Chromosome"/>
</dbReference>
<keyword evidence="2" id="KW-1133">Transmembrane helix</keyword>
<protein>
    <submittedName>
        <fullName evidence="3">Uncharacterized protein</fullName>
    </submittedName>
</protein>
<dbReference type="eggNOG" id="COG3147">
    <property type="taxonomic scope" value="Bacteria"/>
</dbReference>
<keyword evidence="4" id="KW-1185">Reference proteome</keyword>